<dbReference type="InterPro" id="IPR008075">
    <property type="entry name" value="LIMR"/>
</dbReference>
<evidence type="ECO:0000313" key="4">
    <source>
        <dbReference type="Proteomes" id="UP000005237"/>
    </source>
</evidence>
<dbReference type="Pfam" id="PF04791">
    <property type="entry name" value="LMBR1"/>
    <property type="match status" value="1"/>
</dbReference>
<protein>
    <submittedName>
        <fullName evidence="3">Uncharacterized protein</fullName>
    </submittedName>
</protein>
<accession>A0A8R1EGK6</accession>
<keyword evidence="2" id="KW-1133">Transmembrane helix</keyword>
<comment type="similarity">
    <text evidence="1">Belongs to the LIMR family.</text>
</comment>
<dbReference type="InterPro" id="IPR006876">
    <property type="entry name" value="LMBR1-like_membr_prot"/>
</dbReference>
<evidence type="ECO:0000256" key="2">
    <source>
        <dbReference type="SAM" id="Phobius"/>
    </source>
</evidence>
<reference evidence="3" key="2">
    <citation type="submission" date="2022-06" db="UniProtKB">
        <authorList>
            <consortium name="EnsemblMetazoa"/>
        </authorList>
    </citation>
    <scope>IDENTIFICATION</scope>
    <source>
        <strain evidence="3">DF5081</strain>
    </source>
</reference>
<dbReference type="Proteomes" id="UP000005237">
    <property type="component" value="Unassembled WGS sequence"/>
</dbReference>
<dbReference type="PRINTS" id="PR01692">
    <property type="entry name" value="LIPOCALINIMR"/>
</dbReference>
<evidence type="ECO:0000313" key="3">
    <source>
        <dbReference type="EnsemblMetazoa" id="CJA35411b.1"/>
    </source>
</evidence>
<dbReference type="PANTHER" id="PTHR12625:SF0">
    <property type="entry name" value="PROTEIN LILIPOD"/>
    <property type="match status" value="1"/>
</dbReference>
<organism evidence="3 4">
    <name type="scientific">Caenorhabditis japonica</name>
    <dbReference type="NCBI Taxonomy" id="281687"/>
    <lineage>
        <taxon>Eukaryota</taxon>
        <taxon>Metazoa</taxon>
        <taxon>Ecdysozoa</taxon>
        <taxon>Nematoda</taxon>
        <taxon>Chromadorea</taxon>
        <taxon>Rhabditida</taxon>
        <taxon>Rhabditina</taxon>
        <taxon>Rhabditomorpha</taxon>
        <taxon>Rhabditoidea</taxon>
        <taxon>Rhabditidae</taxon>
        <taxon>Peloderinae</taxon>
        <taxon>Caenorhabditis</taxon>
    </lineage>
</organism>
<keyword evidence="2" id="KW-0472">Membrane</keyword>
<proteinExistence type="inferred from homology"/>
<feature type="transmembrane region" description="Helical" evidence="2">
    <location>
        <begin position="71"/>
        <end position="104"/>
    </location>
</feature>
<evidence type="ECO:0000256" key="1">
    <source>
        <dbReference type="ARBA" id="ARBA00010487"/>
    </source>
</evidence>
<keyword evidence="4" id="KW-1185">Reference proteome</keyword>
<name>A0A8R1EGK6_CAEJA</name>
<dbReference type="GO" id="GO:0007165">
    <property type="term" value="P:signal transduction"/>
    <property type="evidence" value="ECO:0007669"/>
    <property type="project" value="TreeGrafter"/>
</dbReference>
<feature type="transmembrane region" description="Helical" evidence="2">
    <location>
        <begin position="32"/>
        <end position="51"/>
    </location>
</feature>
<dbReference type="AlphaFoldDB" id="A0A8R1EGK6"/>
<dbReference type="PANTHER" id="PTHR12625">
    <property type="entry name" value="LIPOCALIN-1 INTERACTING MEMBRANE RECEPTOR LIMR"/>
    <property type="match status" value="1"/>
</dbReference>
<dbReference type="EnsemblMetazoa" id="CJA35411b.1">
    <property type="protein sequence ID" value="CJA35411b.1"/>
    <property type="gene ID" value="WBGene00211258"/>
</dbReference>
<sequence length="193" mass="22383">MSGAIFDIISQSFWLTNQSILQVFLEFSTIPHFQICMWLFMLLYLFAFWVISRLKRKTEREALYAGEEDYLVYRVSVWISSTAVGTSLGSLTLLPFSVIGVELLQLYDGNYYLQWLSYSLIGALWHYVFMLCNLSLFVLLPFSYFFIESQGFSAHKGGNVSFWSENVMDLANSHQLEEEEEMMKGEGDKVHSH</sequence>
<keyword evidence="2" id="KW-0812">Transmembrane</keyword>
<dbReference type="GO" id="GO:0005886">
    <property type="term" value="C:plasma membrane"/>
    <property type="evidence" value="ECO:0007669"/>
    <property type="project" value="TreeGrafter"/>
</dbReference>
<dbReference type="GO" id="GO:0004888">
    <property type="term" value="F:transmembrane signaling receptor activity"/>
    <property type="evidence" value="ECO:0007669"/>
    <property type="project" value="TreeGrafter"/>
</dbReference>
<reference evidence="4" key="1">
    <citation type="submission" date="2010-08" db="EMBL/GenBank/DDBJ databases">
        <authorList>
            <consortium name="Caenorhabditis japonica Sequencing Consortium"/>
            <person name="Wilson R.K."/>
        </authorList>
    </citation>
    <scope>NUCLEOTIDE SEQUENCE [LARGE SCALE GENOMIC DNA]</scope>
    <source>
        <strain evidence="4">DF5081</strain>
    </source>
</reference>
<feature type="transmembrane region" description="Helical" evidence="2">
    <location>
        <begin position="124"/>
        <end position="147"/>
    </location>
</feature>